<dbReference type="Pfam" id="PF00117">
    <property type="entry name" value="GATase"/>
    <property type="match status" value="1"/>
</dbReference>
<proteinExistence type="predicted"/>
<dbReference type="InterPro" id="IPR017926">
    <property type="entry name" value="GATASE"/>
</dbReference>
<dbReference type="AlphaFoldDB" id="A0A6A4R914"/>
<dbReference type="PANTHER" id="PTHR42695">
    <property type="entry name" value="GLUTAMINE AMIDOTRANSFERASE YLR126C-RELATED"/>
    <property type="match status" value="1"/>
</dbReference>
<dbReference type="RefSeq" id="WP_157024418.1">
    <property type="nucleotide sequence ID" value="NZ_WSFO01000008.1"/>
</dbReference>
<dbReference type="PROSITE" id="PS51273">
    <property type="entry name" value="GATASE_TYPE_1"/>
    <property type="match status" value="1"/>
</dbReference>
<dbReference type="Gene3D" id="3.40.50.880">
    <property type="match status" value="1"/>
</dbReference>
<dbReference type="CDD" id="cd01741">
    <property type="entry name" value="GATase1_1"/>
    <property type="match status" value="1"/>
</dbReference>
<reference evidence="2 3" key="1">
    <citation type="submission" date="2019-12" db="EMBL/GenBank/DDBJ databases">
        <authorList>
            <person name="Zhang Y.-J."/>
        </authorList>
    </citation>
    <scope>NUCLEOTIDE SEQUENCE [LARGE SCALE GENOMIC DNA]</scope>
    <source>
        <strain evidence="2 3">H18S-6</strain>
    </source>
</reference>
<accession>A0A6A4R914</accession>
<feature type="domain" description="Glutamine amidotransferase" evidence="1">
    <location>
        <begin position="58"/>
        <end position="178"/>
    </location>
</feature>
<comment type="caution">
    <text evidence="2">The sequence shown here is derived from an EMBL/GenBank/DDBJ whole genome shotgun (WGS) entry which is preliminary data.</text>
</comment>
<dbReference type="GO" id="GO:0016740">
    <property type="term" value="F:transferase activity"/>
    <property type="evidence" value="ECO:0007669"/>
    <property type="project" value="UniProtKB-KW"/>
</dbReference>
<dbReference type="Proteomes" id="UP000441586">
    <property type="component" value="Unassembled WGS sequence"/>
</dbReference>
<evidence type="ECO:0000259" key="1">
    <source>
        <dbReference type="Pfam" id="PF00117"/>
    </source>
</evidence>
<dbReference type="GO" id="GO:0005829">
    <property type="term" value="C:cytosol"/>
    <property type="evidence" value="ECO:0007669"/>
    <property type="project" value="TreeGrafter"/>
</dbReference>
<organism evidence="2 3">
    <name type="scientific">Parasedimentitalea maritima</name>
    <dbReference type="NCBI Taxonomy" id="2578117"/>
    <lineage>
        <taxon>Bacteria</taxon>
        <taxon>Pseudomonadati</taxon>
        <taxon>Pseudomonadota</taxon>
        <taxon>Alphaproteobacteria</taxon>
        <taxon>Rhodobacterales</taxon>
        <taxon>Paracoccaceae</taxon>
        <taxon>Parasedimentitalea</taxon>
    </lineage>
</organism>
<dbReference type="PANTHER" id="PTHR42695:SF5">
    <property type="entry name" value="GLUTAMINE AMIDOTRANSFERASE YLR126C-RELATED"/>
    <property type="match status" value="1"/>
</dbReference>
<dbReference type="SUPFAM" id="SSF52317">
    <property type="entry name" value="Class I glutamine amidotransferase-like"/>
    <property type="match status" value="1"/>
</dbReference>
<keyword evidence="2" id="KW-0808">Transferase</keyword>
<protein>
    <submittedName>
        <fullName evidence="2">Type 1 glutamine amidotransferase</fullName>
    </submittedName>
</protein>
<sequence>MKIGILQTGHTAESLIDKHGDFDAMFHNLLAGKEFEFQTWNVVDGIFPPSPDAADGWLVTGSKHSAYEDLPWISELVNFLRETYAADRPIVGICFGHQIMALALGGTVERFDQGWSIGNQSYQMADGTDLSVVAWHQDQVTKLPQGAQATGGSPFCKNAFITYGNRAFTVQAHPEFSAEFGRDLSDYRRDALPPELIEAAKIAYDQPLSTATLAGQIAGFFRTRSI</sequence>
<keyword evidence="2" id="KW-0315">Glutamine amidotransferase</keyword>
<dbReference type="InterPro" id="IPR044992">
    <property type="entry name" value="ChyE-like"/>
</dbReference>
<name>A0A6A4R914_9RHOB</name>
<gene>
    <name evidence="2" type="ORF">GP644_13550</name>
</gene>
<evidence type="ECO:0000313" key="2">
    <source>
        <dbReference type="EMBL" id="KAE9628789.1"/>
    </source>
</evidence>
<evidence type="ECO:0000313" key="3">
    <source>
        <dbReference type="Proteomes" id="UP000441586"/>
    </source>
</evidence>
<dbReference type="EMBL" id="WSFO01000008">
    <property type="protein sequence ID" value="KAE9628789.1"/>
    <property type="molecule type" value="Genomic_DNA"/>
</dbReference>
<dbReference type="InterPro" id="IPR029062">
    <property type="entry name" value="Class_I_gatase-like"/>
</dbReference>